<feature type="transmembrane region" description="Helical" evidence="1">
    <location>
        <begin position="924"/>
        <end position="943"/>
    </location>
</feature>
<dbReference type="PANTHER" id="PTHR31515">
    <property type="entry name" value="TRANSMEMBRANE PROTEIN-RELATED"/>
    <property type="match status" value="1"/>
</dbReference>
<keyword evidence="1" id="KW-0472">Membrane</keyword>
<feature type="chain" id="PRO_5044797199" description="DUF7906 domain-containing protein" evidence="2">
    <location>
        <begin position="29"/>
        <end position="953"/>
    </location>
</feature>
<evidence type="ECO:0000313" key="5">
    <source>
        <dbReference type="Proteomes" id="UP001497457"/>
    </source>
</evidence>
<feature type="domain" description="DUF7906" evidence="3">
    <location>
        <begin position="387"/>
        <end position="436"/>
    </location>
</feature>
<keyword evidence="1" id="KW-0812">Transmembrane</keyword>
<organism evidence="4 5">
    <name type="scientific">Urochloa decumbens</name>
    <dbReference type="NCBI Taxonomy" id="240449"/>
    <lineage>
        <taxon>Eukaryota</taxon>
        <taxon>Viridiplantae</taxon>
        <taxon>Streptophyta</taxon>
        <taxon>Embryophyta</taxon>
        <taxon>Tracheophyta</taxon>
        <taxon>Spermatophyta</taxon>
        <taxon>Magnoliopsida</taxon>
        <taxon>Liliopsida</taxon>
        <taxon>Poales</taxon>
        <taxon>Poaceae</taxon>
        <taxon>PACMAD clade</taxon>
        <taxon>Panicoideae</taxon>
        <taxon>Panicodae</taxon>
        <taxon>Paniceae</taxon>
        <taxon>Melinidinae</taxon>
        <taxon>Urochloa</taxon>
    </lineage>
</organism>
<reference evidence="5" key="1">
    <citation type="submission" date="2024-06" db="EMBL/GenBank/DDBJ databases">
        <authorList>
            <person name="Ryan C."/>
        </authorList>
    </citation>
    <scope>NUCLEOTIDE SEQUENCE [LARGE SCALE GENOMIC DNA]</scope>
</reference>
<dbReference type="Pfam" id="PF25483">
    <property type="entry name" value="DUF7906"/>
    <property type="match status" value="1"/>
</dbReference>
<evidence type="ECO:0000256" key="2">
    <source>
        <dbReference type="SAM" id="SignalP"/>
    </source>
</evidence>
<evidence type="ECO:0000313" key="4">
    <source>
        <dbReference type="EMBL" id="CAL5022094.1"/>
    </source>
</evidence>
<dbReference type="AlphaFoldDB" id="A0ABC9CLC9"/>
<name>A0ABC9CLC9_9POAL</name>
<keyword evidence="1" id="KW-1133">Transmembrane helix</keyword>
<dbReference type="PANTHER" id="PTHR31515:SF2">
    <property type="entry name" value="TRANSMEMBRANE PROTEIN"/>
    <property type="match status" value="1"/>
</dbReference>
<dbReference type="Proteomes" id="UP001497457">
    <property type="component" value="Chromosome 3rd"/>
</dbReference>
<keyword evidence="5" id="KW-1185">Reference proteome</keyword>
<dbReference type="InterPro" id="IPR057228">
    <property type="entry name" value="DUF7906"/>
</dbReference>
<evidence type="ECO:0000259" key="3">
    <source>
        <dbReference type="Pfam" id="PF25483"/>
    </source>
</evidence>
<keyword evidence="2" id="KW-0732">Signal</keyword>
<reference evidence="4 5" key="2">
    <citation type="submission" date="2024-10" db="EMBL/GenBank/DDBJ databases">
        <authorList>
            <person name="Ryan C."/>
        </authorList>
    </citation>
    <scope>NUCLEOTIDE SEQUENCE [LARGE SCALE GENOMIC DNA]</scope>
</reference>
<gene>
    <name evidence="4" type="ORF">URODEC1_LOCUS76326</name>
</gene>
<dbReference type="EMBL" id="OZ075113">
    <property type="protein sequence ID" value="CAL5022094.1"/>
    <property type="molecule type" value="Genomic_DNA"/>
</dbReference>
<protein>
    <recommendedName>
        <fullName evidence="3">DUF7906 domain-containing protein</fullName>
    </recommendedName>
</protein>
<proteinExistence type="predicted"/>
<sequence length="953" mass="108174">MVPSRRRSHLLALPLLLLLLAQAPSPEAAESTLGTRTRKIGGSGASSVFSLFNLKAKSKFWTESVIRTEFDDLEGSASRDSSKKGMLNFTRAGNIASYMSLAEVDSIYLPIPVNFIFIGFDGKGGHEFKLGPEELERWFTKIDHIFEYTRIPPVGEVLTPFYKTTVKKLQQYELPLVSHVNHNFSVHAIHMGEDVLSVFEHAIKVLSRREDLADSRENEEGTLQVDSAQMEHVFSTLVDHLQIQEAYNIFILNPKPISKSINYGYRKGFSESEINLLRENKTLQARILQSKRDDKLFLDIEKGVNRKPLYESHPLSSFSWASTDSMDMGDWSKKCKEALSKFERLKEGKSKDDIVYDKAVQILHGTKDEMHDILDNALKSSGLKGLHAECLTDIWIGRERFAFVDLSAGPFAWGPSVGGDGVRTELSLPNVAKTVGAVAEVTEEEAEEKLQDTIRERFSSFGESYHAVDILLAEIDVYELFAFKHCVGRRVQLALCKELDERMHDLKNELEGYNTGDSDEINKKKALDALERMENWNLFRDTKEEHHSYTVAHDSFLAQLGSMLWGSMRHVIAPSVSHRAYHYYEKLSFQLYFVTQEKVRSIKQLPVNVKSITESLNSVLLRHQKSMFSQQMLSLSDEPALMMAFSMARRAAAVPLLLVNGTYKSTVSTYLDSAILQHQLQKLSEHNSFKGRHSSHRSTLEVPIFWFIHSEPLLLDKHYQAKALSNMVVVVQSDDDSWESHLQCNGRSILWDLRKPVKAAIAATAEYISGLLPSHLVYSHAHETAVEDWTWSVGCHPLSITSHGWQLSEFQQDAIGRNYIITSVEESIQIVNSAIQRLITERATEKGFKIFKAHESLMIEKYNAVVSLWRRVSAMSKGLKYGDMVKLMSMLEDASHGFSRAVDSTISSLHPVQCTRERKLDVQLDLTTLPAFLAVFLLLWFLMRPRRPKPKIN</sequence>
<feature type="signal peptide" evidence="2">
    <location>
        <begin position="1"/>
        <end position="28"/>
    </location>
</feature>
<evidence type="ECO:0000256" key="1">
    <source>
        <dbReference type="SAM" id="Phobius"/>
    </source>
</evidence>
<accession>A0ABC9CLC9</accession>